<reference evidence="2 3" key="1">
    <citation type="submission" date="2021-06" db="EMBL/GenBank/DDBJ databases">
        <authorList>
            <person name="Palmer J.M."/>
        </authorList>
    </citation>
    <scope>NUCLEOTIDE SEQUENCE [LARGE SCALE GENOMIC DNA]</scope>
    <source>
        <strain evidence="2 3">AS_MEX2019</strain>
        <tissue evidence="2">Muscle</tissue>
    </source>
</reference>
<feature type="compositionally biased region" description="Pro residues" evidence="1">
    <location>
        <begin position="24"/>
        <end position="33"/>
    </location>
</feature>
<evidence type="ECO:0000313" key="2">
    <source>
        <dbReference type="EMBL" id="MEQ2290417.1"/>
    </source>
</evidence>
<protein>
    <submittedName>
        <fullName evidence="2">Uncharacterized protein</fullName>
    </submittedName>
</protein>
<name>A0ABV0Y9U7_9TELE</name>
<sequence length="93" mass="9879">MCEAGNPLYSGFLSFCRDKDFEKPSPPQKPLPADPLGRSSRLGYSVTPSGAHIPGTGAIPVSIPTIPMSPPSIPLPNRPVPALPYRPPKTQDC</sequence>
<proteinExistence type="predicted"/>
<feature type="region of interest" description="Disordered" evidence="1">
    <location>
        <begin position="20"/>
        <end position="51"/>
    </location>
</feature>
<feature type="region of interest" description="Disordered" evidence="1">
    <location>
        <begin position="70"/>
        <end position="93"/>
    </location>
</feature>
<accession>A0ABV0Y9U7</accession>
<evidence type="ECO:0000313" key="3">
    <source>
        <dbReference type="Proteomes" id="UP001469553"/>
    </source>
</evidence>
<dbReference type="Proteomes" id="UP001469553">
    <property type="component" value="Unassembled WGS sequence"/>
</dbReference>
<keyword evidence="3" id="KW-1185">Reference proteome</keyword>
<organism evidence="2 3">
    <name type="scientific">Ameca splendens</name>
    <dbReference type="NCBI Taxonomy" id="208324"/>
    <lineage>
        <taxon>Eukaryota</taxon>
        <taxon>Metazoa</taxon>
        <taxon>Chordata</taxon>
        <taxon>Craniata</taxon>
        <taxon>Vertebrata</taxon>
        <taxon>Euteleostomi</taxon>
        <taxon>Actinopterygii</taxon>
        <taxon>Neopterygii</taxon>
        <taxon>Teleostei</taxon>
        <taxon>Neoteleostei</taxon>
        <taxon>Acanthomorphata</taxon>
        <taxon>Ovalentaria</taxon>
        <taxon>Atherinomorphae</taxon>
        <taxon>Cyprinodontiformes</taxon>
        <taxon>Goodeidae</taxon>
        <taxon>Ameca</taxon>
    </lineage>
</organism>
<dbReference type="EMBL" id="JAHRIP010028331">
    <property type="protein sequence ID" value="MEQ2290417.1"/>
    <property type="molecule type" value="Genomic_DNA"/>
</dbReference>
<evidence type="ECO:0000256" key="1">
    <source>
        <dbReference type="SAM" id="MobiDB-lite"/>
    </source>
</evidence>
<feature type="compositionally biased region" description="Pro residues" evidence="1">
    <location>
        <begin position="70"/>
        <end position="87"/>
    </location>
</feature>
<comment type="caution">
    <text evidence="2">The sequence shown here is derived from an EMBL/GenBank/DDBJ whole genome shotgun (WGS) entry which is preliminary data.</text>
</comment>
<gene>
    <name evidence="2" type="ORF">AMECASPLE_003031</name>
</gene>